<evidence type="ECO:0000313" key="3">
    <source>
        <dbReference type="Proteomes" id="UP000740926"/>
    </source>
</evidence>
<organism evidence="2 3">
    <name type="scientific">Rhizopus delemar</name>
    <dbReference type="NCBI Taxonomy" id="936053"/>
    <lineage>
        <taxon>Eukaryota</taxon>
        <taxon>Fungi</taxon>
        <taxon>Fungi incertae sedis</taxon>
        <taxon>Mucoromycota</taxon>
        <taxon>Mucoromycotina</taxon>
        <taxon>Mucoromycetes</taxon>
        <taxon>Mucorales</taxon>
        <taxon>Mucorineae</taxon>
        <taxon>Rhizopodaceae</taxon>
        <taxon>Rhizopus</taxon>
    </lineage>
</organism>
<comment type="caution">
    <text evidence="2">The sequence shown here is derived from an EMBL/GenBank/DDBJ whole genome shotgun (WGS) entry which is preliminary data.</text>
</comment>
<feature type="compositionally biased region" description="Gly residues" evidence="1">
    <location>
        <begin position="67"/>
        <end position="76"/>
    </location>
</feature>
<evidence type="ECO:0000256" key="1">
    <source>
        <dbReference type="SAM" id="MobiDB-lite"/>
    </source>
</evidence>
<evidence type="ECO:0000313" key="2">
    <source>
        <dbReference type="EMBL" id="KAG1535184.1"/>
    </source>
</evidence>
<name>A0A9P7C4P2_9FUNG</name>
<feature type="region of interest" description="Disordered" evidence="1">
    <location>
        <begin position="23"/>
        <end position="76"/>
    </location>
</feature>
<dbReference type="Proteomes" id="UP000740926">
    <property type="component" value="Unassembled WGS sequence"/>
</dbReference>
<protein>
    <submittedName>
        <fullName evidence="2">Uncharacterized protein</fullName>
    </submittedName>
</protein>
<dbReference type="AlphaFoldDB" id="A0A9P7C4P2"/>
<proteinExistence type="predicted"/>
<reference evidence="2 3" key="1">
    <citation type="journal article" date="2020" name="Microb. Genom.">
        <title>Genetic diversity of clinical and environmental Mucorales isolates obtained from an investigation of mucormycosis cases among solid organ transplant recipients.</title>
        <authorList>
            <person name="Nguyen M.H."/>
            <person name="Kaul D."/>
            <person name="Muto C."/>
            <person name="Cheng S.J."/>
            <person name="Richter R.A."/>
            <person name="Bruno V.M."/>
            <person name="Liu G."/>
            <person name="Beyhan S."/>
            <person name="Sundermann A.J."/>
            <person name="Mounaud S."/>
            <person name="Pasculle A.W."/>
            <person name="Nierman W.C."/>
            <person name="Driscoll E."/>
            <person name="Cumbie R."/>
            <person name="Clancy C.J."/>
            <person name="Dupont C.L."/>
        </authorList>
    </citation>
    <scope>NUCLEOTIDE SEQUENCE [LARGE SCALE GENOMIC DNA]</scope>
    <source>
        <strain evidence="2 3">GL24</strain>
    </source>
</reference>
<keyword evidence="3" id="KW-1185">Reference proteome</keyword>
<sequence length="76" mass="7986">MTWGVLVDDVSVAALHTATLAARPRGASVPRYASPRRGDLLLSPAHANPAHRRRSPLVPRGPASCGRRGGGRPADQ</sequence>
<gene>
    <name evidence="2" type="ORF">G6F50_015369</name>
</gene>
<accession>A0A9P7C4P2</accession>
<dbReference type="EMBL" id="JAANIU010008393">
    <property type="protein sequence ID" value="KAG1535184.1"/>
    <property type="molecule type" value="Genomic_DNA"/>
</dbReference>